<name>E6J0S8_STRAP</name>
<protein>
    <submittedName>
        <fullName evidence="1">Uncharacterized protein</fullName>
    </submittedName>
</protein>
<comment type="caution">
    <text evidence="1">The sequence shown here is derived from an EMBL/GenBank/DDBJ whole genome shotgun (WGS) entry which is preliminary data.</text>
</comment>
<evidence type="ECO:0000313" key="1">
    <source>
        <dbReference type="EMBL" id="EFU22537.1"/>
    </source>
</evidence>
<sequence length="51" mass="5980">MTDKFDIEFSFYNTTTLSVAIFSTLSLYENYPHIAMYTDNSHLIFYSKALN</sequence>
<gene>
    <name evidence="1" type="ORF">HMPREF0813_00852</name>
</gene>
<organism evidence="1 2">
    <name type="scientific">Streptococcus anginosus F0211</name>
    <dbReference type="NCBI Taxonomy" id="706437"/>
    <lineage>
        <taxon>Bacteria</taxon>
        <taxon>Bacillati</taxon>
        <taxon>Bacillota</taxon>
        <taxon>Bacilli</taxon>
        <taxon>Lactobacillales</taxon>
        <taxon>Streptococcaceae</taxon>
        <taxon>Streptococcus</taxon>
        <taxon>Streptococcus anginosus group</taxon>
    </lineage>
</organism>
<accession>E6J0S8</accession>
<dbReference type="Proteomes" id="UP000002973">
    <property type="component" value="Unassembled WGS sequence"/>
</dbReference>
<proteinExistence type="predicted"/>
<dbReference type="AlphaFoldDB" id="E6J0S8"/>
<evidence type="ECO:0000313" key="2">
    <source>
        <dbReference type="Proteomes" id="UP000002973"/>
    </source>
</evidence>
<reference evidence="1 2" key="1">
    <citation type="submission" date="2010-11" db="EMBL/GenBank/DDBJ databases">
        <authorList>
            <person name="Weinstock G."/>
            <person name="Sodergren E."/>
            <person name="Clifton S."/>
            <person name="Fulton L."/>
            <person name="Fulton B."/>
            <person name="Courtney L."/>
            <person name="Fronick C."/>
            <person name="Harrison M."/>
            <person name="Strong C."/>
            <person name="Farmer C."/>
            <person name="Delahaunty K."/>
            <person name="Markovic C."/>
            <person name="Hall O."/>
            <person name="Minx P."/>
            <person name="Tomlinson C."/>
            <person name="Mitreva M."/>
            <person name="Hou S."/>
            <person name="Chen J."/>
            <person name="Wollam A."/>
            <person name="Pepin K.H."/>
            <person name="Johnson M."/>
            <person name="Bhonagiri V."/>
            <person name="Zhang X."/>
            <person name="Suruliraj S."/>
            <person name="Warren W."/>
            <person name="Chinwalla A."/>
            <person name="Mardis E.R."/>
            <person name="Wilson R.K."/>
        </authorList>
    </citation>
    <scope>NUCLEOTIDE SEQUENCE [LARGE SCALE GENOMIC DNA]</scope>
    <source>
        <strain evidence="1 2">F0211</strain>
    </source>
</reference>
<dbReference type="EMBL" id="AECT01000014">
    <property type="protein sequence ID" value="EFU22537.1"/>
    <property type="molecule type" value="Genomic_DNA"/>
</dbReference>